<gene>
    <name evidence="2" type="ORF">AVDCRST_MAG72-928</name>
</gene>
<feature type="compositionally biased region" description="Acidic residues" evidence="1">
    <location>
        <begin position="44"/>
        <end position="57"/>
    </location>
</feature>
<accession>A0A6J4LZZ3</accession>
<protein>
    <submittedName>
        <fullName evidence="2">Uncharacterized protein</fullName>
    </submittedName>
</protein>
<feature type="region of interest" description="Disordered" evidence="1">
    <location>
        <begin position="1"/>
        <end position="80"/>
    </location>
</feature>
<evidence type="ECO:0000313" key="2">
    <source>
        <dbReference type="EMBL" id="CAA9342624.1"/>
    </source>
</evidence>
<name>A0A6J4LZZ3_9ACTN</name>
<dbReference type="EMBL" id="CADCUJ010000043">
    <property type="protein sequence ID" value="CAA9342624.1"/>
    <property type="molecule type" value="Genomic_DNA"/>
</dbReference>
<dbReference type="AlphaFoldDB" id="A0A6J4LZZ3"/>
<organism evidence="2">
    <name type="scientific">uncultured Nocardioidaceae bacterium</name>
    <dbReference type="NCBI Taxonomy" id="253824"/>
    <lineage>
        <taxon>Bacteria</taxon>
        <taxon>Bacillati</taxon>
        <taxon>Actinomycetota</taxon>
        <taxon>Actinomycetes</taxon>
        <taxon>Propionibacteriales</taxon>
        <taxon>Nocardioidaceae</taxon>
        <taxon>environmental samples</taxon>
    </lineage>
</organism>
<sequence length="80" mass="8714">MSGRDPREGPDVESPGPRDRRSEFLRSRGQDDDQAFYRPSTADPPDDSPDDSPDGDTDGATASDAPLEQPREPENDEDGP</sequence>
<proteinExistence type="predicted"/>
<reference evidence="2" key="1">
    <citation type="submission" date="2020-02" db="EMBL/GenBank/DDBJ databases">
        <authorList>
            <person name="Meier V. D."/>
        </authorList>
    </citation>
    <scope>NUCLEOTIDE SEQUENCE</scope>
    <source>
        <strain evidence="2">AVDCRST_MAG72</strain>
    </source>
</reference>
<feature type="compositionally biased region" description="Basic and acidic residues" evidence="1">
    <location>
        <begin position="1"/>
        <end position="31"/>
    </location>
</feature>
<evidence type="ECO:0000256" key="1">
    <source>
        <dbReference type="SAM" id="MobiDB-lite"/>
    </source>
</evidence>